<evidence type="ECO:0000256" key="4">
    <source>
        <dbReference type="ARBA" id="ARBA00022763"/>
    </source>
</evidence>
<dbReference type="SMART" id="SM00478">
    <property type="entry name" value="ENDO3c"/>
    <property type="match status" value="1"/>
</dbReference>
<reference evidence="7 8" key="1">
    <citation type="submission" date="2019-02" db="EMBL/GenBank/DDBJ databases">
        <title>Deep-cultivation of Planctomycetes and their phenomic and genomic characterization uncovers novel biology.</title>
        <authorList>
            <person name="Wiegand S."/>
            <person name="Jogler M."/>
            <person name="Boedeker C."/>
            <person name="Pinto D."/>
            <person name="Vollmers J."/>
            <person name="Rivas-Marin E."/>
            <person name="Kohn T."/>
            <person name="Peeters S.H."/>
            <person name="Heuer A."/>
            <person name="Rast P."/>
            <person name="Oberbeckmann S."/>
            <person name="Bunk B."/>
            <person name="Jeske O."/>
            <person name="Meyerdierks A."/>
            <person name="Storesund J.E."/>
            <person name="Kallscheuer N."/>
            <person name="Luecker S."/>
            <person name="Lage O.M."/>
            <person name="Pohl T."/>
            <person name="Merkel B.J."/>
            <person name="Hornburger P."/>
            <person name="Mueller R.-W."/>
            <person name="Bruemmer F."/>
            <person name="Labrenz M."/>
            <person name="Spormann A.M."/>
            <person name="Op den Camp H."/>
            <person name="Overmann J."/>
            <person name="Amann R."/>
            <person name="Jetten M.S.M."/>
            <person name="Mascher T."/>
            <person name="Medema M.H."/>
            <person name="Devos D.P."/>
            <person name="Kaster A.-K."/>
            <person name="Ovreas L."/>
            <person name="Rohde M."/>
            <person name="Galperin M.Y."/>
            <person name="Jogler C."/>
        </authorList>
    </citation>
    <scope>NUCLEOTIDE SEQUENCE [LARGE SCALE GENOMIC DNA]</scope>
    <source>
        <strain evidence="7 8">Pan44</strain>
    </source>
</reference>
<comment type="similarity">
    <text evidence="2">Belongs to the alkylbase DNA glycosidase AlkA family.</text>
</comment>
<keyword evidence="7" id="KW-0378">Hydrolase</keyword>
<dbReference type="InterPro" id="IPR011257">
    <property type="entry name" value="DNA_glycosylase"/>
</dbReference>
<dbReference type="GO" id="GO:0006285">
    <property type="term" value="P:base-excision repair, AP site formation"/>
    <property type="evidence" value="ECO:0007669"/>
    <property type="project" value="TreeGrafter"/>
</dbReference>
<evidence type="ECO:0000256" key="5">
    <source>
        <dbReference type="ARBA" id="ARBA00023204"/>
    </source>
</evidence>
<dbReference type="GO" id="GO:0032993">
    <property type="term" value="C:protein-DNA complex"/>
    <property type="evidence" value="ECO:0007669"/>
    <property type="project" value="TreeGrafter"/>
</dbReference>
<feature type="domain" description="HhH-GPD" evidence="6">
    <location>
        <begin position="72"/>
        <end position="226"/>
    </location>
</feature>
<dbReference type="Pfam" id="PF00730">
    <property type="entry name" value="HhH-GPD"/>
    <property type="match status" value="1"/>
</dbReference>
<dbReference type="EMBL" id="CP036271">
    <property type="protein sequence ID" value="QDT52073.1"/>
    <property type="molecule type" value="Genomic_DNA"/>
</dbReference>
<gene>
    <name evidence="7" type="primary">alkA_2</name>
    <name evidence="7" type="ORF">Pan44_00810</name>
</gene>
<dbReference type="PROSITE" id="PS00516">
    <property type="entry name" value="ALKYLBASE_DNA_GLYCOS"/>
    <property type="match status" value="1"/>
</dbReference>
<evidence type="ECO:0000256" key="2">
    <source>
        <dbReference type="ARBA" id="ARBA00010817"/>
    </source>
</evidence>
<dbReference type="PANTHER" id="PTHR43003:SF5">
    <property type="entry name" value="DNA-3-METHYLADENINE GLYCOSYLASE"/>
    <property type="match status" value="1"/>
</dbReference>
<dbReference type="EC" id="3.2.2.21" evidence="3"/>
<dbReference type="InterPro" id="IPR051912">
    <property type="entry name" value="Alkylbase_DNA_Glycosylase/TA"/>
</dbReference>
<evidence type="ECO:0000313" key="7">
    <source>
        <dbReference type="EMBL" id="QDT52073.1"/>
    </source>
</evidence>
<dbReference type="InterPro" id="IPR003265">
    <property type="entry name" value="HhH-GPD_domain"/>
</dbReference>
<keyword evidence="5" id="KW-0234">DNA repair</keyword>
<evidence type="ECO:0000256" key="1">
    <source>
        <dbReference type="ARBA" id="ARBA00000086"/>
    </source>
</evidence>
<name>A0A517S7I1_9PLAN</name>
<dbReference type="InParanoid" id="A0A517S7I1"/>
<comment type="catalytic activity">
    <reaction evidence="1">
        <text>Hydrolysis of alkylated DNA, releasing 3-methyladenine, 3-methylguanine, 7-methylguanine and 7-methyladenine.</text>
        <dbReference type="EC" id="3.2.2.21"/>
    </reaction>
</comment>
<keyword evidence="7" id="KW-0326">Glycosidase</keyword>
<organism evidence="7 8">
    <name type="scientific">Caulifigura coniformis</name>
    <dbReference type="NCBI Taxonomy" id="2527983"/>
    <lineage>
        <taxon>Bacteria</taxon>
        <taxon>Pseudomonadati</taxon>
        <taxon>Planctomycetota</taxon>
        <taxon>Planctomycetia</taxon>
        <taxon>Planctomycetales</taxon>
        <taxon>Planctomycetaceae</taxon>
        <taxon>Caulifigura</taxon>
    </lineage>
</organism>
<dbReference type="GO" id="GO:0006307">
    <property type="term" value="P:DNA alkylation repair"/>
    <property type="evidence" value="ECO:0007669"/>
    <property type="project" value="TreeGrafter"/>
</dbReference>
<evidence type="ECO:0000256" key="3">
    <source>
        <dbReference type="ARBA" id="ARBA00012000"/>
    </source>
</evidence>
<evidence type="ECO:0000313" key="8">
    <source>
        <dbReference type="Proteomes" id="UP000315700"/>
    </source>
</evidence>
<keyword evidence="8" id="KW-1185">Reference proteome</keyword>
<dbReference type="PANTHER" id="PTHR43003">
    <property type="entry name" value="DNA-3-METHYLADENINE GLYCOSYLASE"/>
    <property type="match status" value="1"/>
</dbReference>
<dbReference type="OrthoDB" id="9785929at2"/>
<dbReference type="InterPro" id="IPR000035">
    <property type="entry name" value="Alkylbase_DNA_glycsylse_CS"/>
</dbReference>
<dbReference type="SUPFAM" id="SSF48150">
    <property type="entry name" value="DNA-glycosylase"/>
    <property type="match status" value="1"/>
</dbReference>
<dbReference type="KEGG" id="ccos:Pan44_00810"/>
<dbReference type="Gene3D" id="1.10.1670.40">
    <property type="match status" value="1"/>
</dbReference>
<proteinExistence type="inferred from homology"/>
<accession>A0A517S7I1</accession>
<dbReference type="RefSeq" id="WP_145026089.1">
    <property type="nucleotide sequence ID" value="NZ_CP036271.1"/>
</dbReference>
<dbReference type="AlphaFoldDB" id="A0A517S7I1"/>
<protein>
    <recommendedName>
        <fullName evidence="3">DNA-3-methyladenine glycosylase II</fullName>
        <ecNumber evidence="3">3.2.2.21</ecNumber>
    </recommendedName>
</protein>
<dbReference type="CDD" id="cd00056">
    <property type="entry name" value="ENDO3c"/>
    <property type="match status" value="1"/>
</dbReference>
<dbReference type="GO" id="GO:0032131">
    <property type="term" value="F:alkylated DNA binding"/>
    <property type="evidence" value="ECO:0007669"/>
    <property type="project" value="TreeGrafter"/>
</dbReference>
<dbReference type="Gene3D" id="1.10.340.30">
    <property type="entry name" value="Hypothetical protein, domain 2"/>
    <property type="match status" value="1"/>
</dbReference>
<dbReference type="Proteomes" id="UP000315700">
    <property type="component" value="Chromosome"/>
</dbReference>
<keyword evidence="4" id="KW-0227">DNA damage</keyword>
<dbReference type="GO" id="GO:0043916">
    <property type="term" value="F:DNA-7-methylguanine glycosylase activity"/>
    <property type="evidence" value="ECO:0007669"/>
    <property type="project" value="TreeGrafter"/>
</dbReference>
<evidence type="ECO:0000259" key="6">
    <source>
        <dbReference type="SMART" id="SM00478"/>
    </source>
</evidence>
<dbReference type="FunFam" id="1.10.340.30:FF:000004">
    <property type="entry name" value="DNA-3-methyladenine glycosylase II"/>
    <property type="match status" value="1"/>
</dbReference>
<dbReference type="GO" id="GO:0005737">
    <property type="term" value="C:cytoplasm"/>
    <property type="evidence" value="ECO:0007669"/>
    <property type="project" value="TreeGrafter"/>
</dbReference>
<sequence length="228" mass="25178">MKKKSAAKASGPRSVKSANAALISTLSPEAAEEGIRRLRKVDPILKEVIDRVGPFKLTLTKNRYHSLARAIVGQQISTSAARSIWKRLEALTAPKMLTADAIIVLADEDLRGAGLSPQKLRYFRDLALRVADGRLPLAKLSRMSDESVVEALVEVTGVGEWTAQMFLMFSLGRADVFAPDDLGIKTALKNLYALEVLPNKALALQIAEPWQPWRSIASWYLWRSLEAK</sequence>
<dbReference type="GO" id="GO:0008725">
    <property type="term" value="F:DNA-3-methyladenine glycosylase activity"/>
    <property type="evidence" value="ECO:0007669"/>
    <property type="project" value="TreeGrafter"/>
</dbReference>